<dbReference type="InterPro" id="IPR048816">
    <property type="entry name" value="Peptidase_M17_N_1"/>
</dbReference>
<keyword evidence="8" id="KW-1185">Reference proteome</keyword>
<evidence type="ECO:0000256" key="5">
    <source>
        <dbReference type="ARBA" id="ARBA00023211"/>
    </source>
</evidence>
<comment type="caution">
    <text evidence="7">The sequence shown here is derived from an EMBL/GenBank/DDBJ whole genome shotgun (WGS) entry which is preliminary data.</text>
</comment>
<name>A3TVW0_PSEBH</name>
<dbReference type="GO" id="GO:0070006">
    <property type="term" value="F:metalloaminopeptidase activity"/>
    <property type="evidence" value="ECO:0007669"/>
    <property type="project" value="InterPro"/>
</dbReference>
<evidence type="ECO:0000313" key="8">
    <source>
        <dbReference type="Proteomes" id="UP000004318"/>
    </source>
</evidence>
<evidence type="ECO:0000259" key="6">
    <source>
        <dbReference type="PROSITE" id="PS00631"/>
    </source>
</evidence>
<sequence length="463" mass="47880">MPMPLQFATDPDTALPLHVVASDDLEDWAASQNGTVGTWVKAAGFRAGLGEVLLVPDGNGAPVLAVAGYGTADQRARTRFALAGAAASLPEGSYRLVGGPDGATLDEECLGWLLAGYAFDRYRAQSGAKARLVAPEGVDASRLEAIAAGEALTRDLINTPASDMGPDQLEDAAAGLAAEFGARFEVTSGEDLLKKNFPMIHAVGRASARAPRLLDLAWGDAGPMLTLVGKGVCFDTGGLNIKPAVSMGLMKKDMGGAAAVLGLARMIMALELPLRLRVLVPAVENSIAGDAFRPQDILTARNGLTVEINNTDAEGRLVLADALAYAAETPSDLTVSMATLTGAARVAVGPDIAPFYVDDDAAAAAIAGAAARVADPVWRMPFHAPYETMIEPGVADLDNAPKGGFAGSITAALFLRRFAGAAPRYTHFDIYGWQPAAAPARPKGGVGQGTRALLDALPELLDL</sequence>
<dbReference type="PRINTS" id="PR00481">
    <property type="entry name" value="LAMNOPPTDASE"/>
</dbReference>
<evidence type="ECO:0000256" key="2">
    <source>
        <dbReference type="ARBA" id="ARBA00022438"/>
    </source>
</evidence>
<dbReference type="InterPro" id="IPR011356">
    <property type="entry name" value="Leucine_aapep/pepB"/>
</dbReference>
<feature type="domain" description="Cytosol aminopeptidase" evidence="6">
    <location>
        <begin position="310"/>
        <end position="317"/>
    </location>
</feature>
<dbReference type="GO" id="GO:0005737">
    <property type="term" value="C:cytoplasm"/>
    <property type="evidence" value="ECO:0007669"/>
    <property type="project" value="InterPro"/>
</dbReference>
<comment type="similarity">
    <text evidence="1">Belongs to the peptidase M17 family.</text>
</comment>
<dbReference type="HOGENOM" id="CLU_013734_2_1_5"/>
<dbReference type="Gene3D" id="3.40.630.10">
    <property type="entry name" value="Zn peptidases"/>
    <property type="match status" value="1"/>
</dbReference>
<dbReference type="SUPFAM" id="SSF53187">
    <property type="entry name" value="Zn-dependent exopeptidases"/>
    <property type="match status" value="1"/>
</dbReference>
<dbReference type="eggNOG" id="COG0260">
    <property type="taxonomic scope" value="Bacteria"/>
</dbReference>
<evidence type="ECO:0000313" key="7">
    <source>
        <dbReference type="EMBL" id="EAQ03756.1"/>
    </source>
</evidence>
<dbReference type="InterPro" id="IPR043472">
    <property type="entry name" value="Macro_dom-like"/>
</dbReference>
<dbReference type="SUPFAM" id="SSF52949">
    <property type="entry name" value="Macro domain-like"/>
    <property type="match status" value="1"/>
</dbReference>
<dbReference type="STRING" id="252305.OB2597_10951"/>
<accession>A3TVW0</accession>
<dbReference type="AlphaFoldDB" id="A3TVW0"/>
<dbReference type="Gene3D" id="3.40.220.10">
    <property type="entry name" value="Leucine Aminopeptidase, subunit E, domain 1"/>
    <property type="match status" value="1"/>
</dbReference>
<keyword evidence="3" id="KW-0645">Protease</keyword>
<dbReference type="Pfam" id="PF00883">
    <property type="entry name" value="Peptidase_M17"/>
    <property type="match status" value="1"/>
</dbReference>
<evidence type="ECO:0000256" key="4">
    <source>
        <dbReference type="ARBA" id="ARBA00022801"/>
    </source>
</evidence>
<dbReference type="Pfam" id="PF21337">
    <property type="entry name" value="Peptidase_M17_N_1"/>
    <property type="match status" value="1"/>
</dbReference>
<dbReference type="PANTHER" id="PTHR11963:SF20">
    <property type="entry name" value="PEPTIDASE B"/>
    <property type="match status" value="1"/>
</dbReference>
<gene>
    <name evidence="7" type="ORF">OB2597_10951</name>
</gene>
<dbReference type="InterPro" id="IPR000819">
    <property type="entry name" value="Peptidase_M17_C"/>
</dbReference>
<evidence type="ECO:0000256" key="1">
    <source>
        <dbReference type="ARBA" id="ARBA00009528"/>
    </source>
</evidence>
<evidence type="ECO:0000256" key="3">
    <source>
        <dbReference type="ARBA" id="ARBA00022670"/>
    </source>
</evidence>
<proteinExistence type="inferred from homology"/>
<dbReference type="PANTHER" id="PTHR11963">
    <property type="entry name" value="LEUCINE AMINOPEPTIDASE-RELATED"/>
    <property type="match status" value="1"/>
</dbReference>
<dbReference type="PROSITE" id="PS00631">
    <property type="entry name" value="CYTOSOL_AP"/>
    <property type="match status" value="1"/>
</dbReference>
<dbReference type="Proteomes" id="UP000004318">
    <property type="component" value="Unassembled WGS sequence"/>
</dbReference>
<keyword evidence="2 7" id="KW-0031">Aminopeptidase</keyword>
<dbReference type="GO" id="GO:0030145">
    <property type="term" value="F:manganese ion binding"/>
    <property type="evidence" value="ECO:0007669"/>
    <property type="project" value="InterPro"/>
</dbReference>
<reference evidence="7 8" key="1">
    <citation type="journal article" date="2010" name="J. Bacteriol.">
        <title>Genome sequences of Oceanicola granulosus HTCC2516(T) and Oceanicola batsensis HTCC2597(TDelta).</title>
        <authorList>
            <person name="Thrash J.C."/>
            <person name="Cho J.C."/>
            <person name="Vergin K.L."/>
            <person name="Giovannoni S.J."/>
        </authorList>
    </citation>
    <scope>NUCLEOTIDE SEQUENCE [LARGE SCALE GENOMIC DNA]</scope>
    <source>
        <strain evidence="8">ATCC BAA-863 / DSM 15984 / KCTC 12145 / HTCC2597</strain>
    </source>
</reference>
<dbReference type="GO" id="GO:0006508">
    <property type="term" value="P:proteolysis"/>
    <property type="evidence" value="ECO:0007669"/>
    <property type="project" value="UniProtKB-KW"/>
</dbReference>
<protein>
    <submittedName>
        <fullName evidence="7">Cytosol aminopeptidase family protein</fullName>
    </submittedName>
</protein>
<keyword evidence="4" id="KW-0378">Hydrolase</keyword>
<organism evidence="7 8">
    <name type="scientific">Pseudooceanicola batsensis (strain ATCC BAA-863 / DSM 15984 / KCTC 12145 / HTCC2597)</name>
    <name type="common">Oceanicola batsensis</name>
    <dbReference type="NCBI Taxonomy" id="252305"/>
    <lineage>
        <taxon>Bacteria</taxon>
        <taxon>Pseudomonadati</taxon>
        <taxon>Pseudomonadota</taxon>
        <taxon>Alphaproteobacteria</taxon>
        <taxon>Rhodobacterales</taxon>
        <taxon>Paracoccaceae</taxon>
        <taxon>Pseudooceanicola</taxon>
    </lineage>
</organism>
<dbReference type="CDD" id="cd00433">
    <property type="entry name" value="Peptidase_M17"/>
    <property type="match status" value="1"/>
</dbReference>
<dbReference type="EMBL" id="AAMO01000003">
    <property type="protein sequence ID" value="EAQ03756.1"/>
    <property type="molecule type" value="Genomic_DNA"/>
</dbReference>
<keyword evidence="5" id="KW-0464">Manganese</keyword>